<feature type="region of interest" description="Disordered" evidence="1">
    <location>
        <begin position="339"/>
        <end position="408"/>
    </location>
</feature>
<keyword evidence="4" id="KW-1185">Reference proteome</keyword>
<evidence type="ECO:0000313" key="4">
    <source>
        <dbReference type="Proteomes" id="UP001431209"/>
    </source>
</evidence>
<gene>
    <name evidence="3" type="ORF">AKO1_000093</name>
</gene>
<reference evidence="3 4" key="1">
    <citation type="submission" date="2024-03" db="EMBL/GenBank/DDBJ databases">
        <title>The Acrasis kona genome and developmental transcriptomes reveal deep origins of eukaryotic multicellular pathways.</title>
        <authorList>
            <person name="Sheikh S."/>
            <person name="Fu C.-J."/>
            <person name="Brown M.W."/>
            <person name="Baldauf S.L."/>
        </authorList>
    </citation>
    <scope>NUCLEOTIDE SEQUENCE [LARGE SCALE GENOMIC DNA]</scope>
    <source>
        <strain evidence="3 4">ATCC MYA-3509</strain>
    </source>
</reference>
<feature type="transmembrane region" description="Helical" evidence="2">
    <location>
        <begin position="185"/>
        <end position="204"/>
    </location>
</feature>
<feature type="compositionally biased region" description="Polar residues" evidence="1">
    <location>
        <begin position="346"/>
        <end position="356"/>
    </location>
</feature>
<evidence type="ECO:0000256" key="2">
    <source>
        <dbReference type="SAM" id="Phobius"/>
    </source>
</evidence>
<evidence type="ECO:0000313" key="3">
    <source>
        <dbReference type="EMBL" id="KAL0487885.1"/>
    </source>
</evidence>
<evidence type="ECO:0000256" key="1">
    <source>
        <dbReference type="SAM" id="MobiDB-lite"/>
    </source>
</evidence>
<accession>A0AAW2ZEJ3</accession>
<comment type="caution">
    <text evidence="3">The sequence shown here is derived from an EMBL/GenBank/DDBJ whole genome shotgun (WGS) entry which is preliminary data.</text>
</comment>
<protein>
    <submittedName>
        <fullName evidence="3">4 TM domain-containing transmembrane protein Cdc6d</fullName>
    </submittedName>
</protein>
<feature type="transmembrane region" description="Helical" evidence="2">
    <location>
        <begin position="225"/>
        <end position="245"/>
    </location>
</feature>
<feature type="transmembrane region" description="Helical" evidence="2">
    <location>
        <begin position="155"/>
        <end position="173"/>
    </location>
</feature>
<keyword evidence="2" id="KW-1133">Transmembrane helix</keyword>
<feature type="compositionally biased region" description="Low complexity" evidence="1">
    <location>
        <begin position="399"/>
        <end position="408"/>
    </location>
</feature>
<dbReference type="EMBL" id="JAOPGA020001380">
    <property type="protein sequence ID" value="KAL0487885.1"/>
    <property type="molecule type" value="Genomic_DNA"/>
</dbReference>
<sequence length="408" mass="45341">MDYLVDTLTRAPSQVLVKSATTFGEEAARILGAVLEETIKNCTDDVTNTVTDNTKIITKALVKIFDRFGTAFKETGVEGFTEWGIAIERAFLHVGSKMESGLTNSSGKLVAGIRESVEDGGAVLNTTIKDSIKDVTEKFGVEQVKQAKKTFDTEIKTVIFCIVIITFGLFTWLLSNSLHNGLTSWVFSEFKTICFLIFSLLNGYALYTWNRTMEKTEKPLDSPRVLFFVIAGLSFFAGNLCQQISYFPSLNMLICFVVMAIVALVVCGAASYDLLFKVYSMYKSIQEFRQWKQQKEEANESFTNLKTDLKFKSASTSPVNIISDPELFASNLFVDPVESDTDDELSQSPQQKQAPTILTHKASMRREDVTEDQLFGSPYVNSPLSDEESSLKDPTASNTTTTTTDTTN</sequence>
<organism evidence="3 4">
    <name type="scientific">Acrasis kona</name>
    <dbReference type="NCBI Taxonomy" id="1008807"/>
    <lineage>
        <taxon>Eukaryota</taxon>
        <taxon>Discoba</taxon>
        <taxon>Heterolobosea</taxon>
        <taxon>Tetramitia</taxon>
        <taxon>Eutetramitia</taxon>
        <taxon>Acrasidae</taxon>
        <taxon>Acrasis</taxon>
    </lineage>
</organism>
<feature type="transmembrane region" description="Helical" evidence="2">
    <location>
        <begin position="251"/>
        <end position="275"/>
    </location>
</feature>
<dbReference type="AlphaFoldDB" id="A0AAW2ZEJ3"/>
<keyword evidence="2 3" id="KW-0812">Transmembrane</keyword>
<keyword evidence="2" id="KW-0472">Membrane</keyword>
<proteinExistence type="predicted"/>
<name>A0AAW2ZEJ3_9EUKA</name>
<dbReference type="Proteomes" id="UP001431209">
    <property type="component" value="Unassembled WGS sequence"/>
</dbReference>